<dbReference type="EMBL" id="CZBE01000011">
    <property type="protein sequence ID" value="CUP75075.1"/>
    <property type="molecule type" value="Genomic_DNA"/>
</dbReference>
<comment type="similarity">
    <text evidence="1 7">Belongs to the UPF0758 family.</text>
</comment>
<dbReference type="Gene3D" id="3.40.140.10">
    <property type="entry name" value="Cytidine Deaminase, domain 2"/>
    <property type="match status" value="1"/>
</dbReference>
<evidence type="ECO:0000313" key="12">
    <source>
        <dbReference type="Proteomes" id="UP000196386"/>
    </source>
</evidence>
<keyword evidence="5" id="KW-0862">Zinc</keyword>
<reference evidence="10" key="3">
    <citation type="journal article" date="2018" name="BMC Genomics">
        <title>Whole genome sequencing and function prediction of 133 gut anaerobes isolated from chicken caecum in pure cultures.</title>
        <authorList>
            <person name="Medvecky M."/>
            <person name="Cejkova D."/>
            <person name="Polansky O."/>
            <person name="Karasova D."/>
            <person name="Kubasova T."/>
            <person name="Cizek A."/>
            <person name="Rychlik I."/>
        </authorList>
    </citation>
    <scope>NUCLEOTIDE SEQUENCE</scope>
    <source>
        <strain evidence="10">An175</strain>
    </source>
</reference>
<reference evidence="9 11" key="1">
    <citation type="submission" date="2015-09" db="EMBL/GenBank/DDBJ databases">
        <authorList>
            <consortium name="Pathogen Informatics"/>
        </authorList>
    </citation>
    <scope>NUCLEOTIDE SEQUENCE [LARGE SCALE GENOMIC DNA]</scope>
    <source>
        <strain evidence="9 11">2789STDY5834939</strain>
    </source>
</reference>
<evidence type="ECO:0000256" key="3">
    <source>
        <dbReference type="ARBA" id="ARBA00022723"/>
    </source>
</evidence>
<dbReference type="InterPro" id="IPR037518">
    <property type="entry name" value="MPN"/>
</dbReference>
<reference evidence="12" key="2">
    <citation type="submission" date="2017-04" db="EMBL/GenBank/DDBJ databases">
        <title>Function of individual gut microbiota members based on whole genome sequencing of pure cultures obtained from chicken caecum.</title>
        <authorList>
            <person name="Medvecky M."/>
            <person name="Cejkova D."/>
            <person name="Polansky O."/>
            <person name="Karasova D."/>
            <person name="Kubasova T."/>
            <person name="Cizek A."/>
            <person name="Rychlik I."/>
        </authorList>
    </citation>
    <scope>NUCLEOTIDE SEQUENCE [LARGE SCALE GENOMIC DNA]</scope>
    <source>
        <strain evidence="12">An175</strain>
    </source>
</reference>
<dbReference type="EMBL" id="NFKP01000006">
    <property type="protein sequence ID" value="OUP69966.1"/>
    <property type="molecule type" value="Genomic_DNA"/>
</dbReference>
<proteinExistence type="inferred from homology"/>
<dbReference type="GO" id="GO:0008237">
    <property type="term" value="F:metallopeptidase activity"/>
    <property type="evidence" value="ECO:0007669"/>
    <property type="project" value="UniProtKB-KW"/>
</dbReference>
<evidence type="ECO:0000256" key="4">
    <source>
        <dbReference type="ARBA" id="ARBA00022801"/>
    </source>
</evidence>
<dbReference type="InterPro" id="IPR025657">
    <property type="entry name" value="RadC_JAB"/>
</dbReference>
<dbReference type="Proteomes" id="UP000196386">
    <property type="component" value="Unassembled WGS sequence"/>
</dbReference>
<name>A0A174QW44_9FIRM</name>
<accession>A0A174QW44</accession>
<dbReference type="InterPro" id="IPR010994">
    <property type="entry name" value="RuvA_2-like"/>
</dbReference>
<evidence type="ECO:0000256" key="6">
    <source>
        <dbReference type="ARBA" id="ARBA00023049"/>
    </source>
</evidence>
<keyword evidence="4" id="KW-0378">Hydrolase</keyword>
<evidence type="ECO:0000256" key="5">
    <source>
        <dbReference type="ARBA" id="ARBA00022833"/>
    </source>
</evidence>
<evidence type="ECO:0000313" key="11">
    <source>
        <dbReference type="Proteomes" id="UP000095765"/>
    </source>
</evidence>
<protein>
    <submittedName>
        <fullName evidence="9">DNA repair protein RadC</fullName>
    </submittedName>
</protein>
<dbReference type="AlphaFoldDB" id="A0A174QW44"/>
<dbReference type="NCBIfam" id="TIGR00608">
    <property type="entry name" value="radc"/>
    <property type="match status" value="1"/>
</dbReference>
<dbReference type="PROSITE" id="PS50249">
    <property type="entry name" value="MPN"/>
    <property type="match status" value="1"/>
</dbReference>
<dbReference type="InterPro" id="IPR046778">
    <property type="entry name" value="UPF0758_N"/>
</dbReference>
<dbReference type="SUPFAM" id="SSF47781">
    <property type="entry name" value="RuvA domain 2-like"/>
    <property type="match status" value="1"/>
</dbReference>
<dbReference type="GO" id="GO:0006508">
    <property type="term" value="P:proteolysis"/>
    <property type="evidence" value="ECO:0007669"/>
    <property type="project" value="UniProtKB-KW"/>
</dbReference>
<evidence type="ECO:0000313" key="10">
    <source>
        <dbReference type="EMBL" id="OUP69966.1"/>
    </source>
</evidence>
<keyword evidence="6" id="KW-0482">Metalloprotease</keyword>
<keyword evidence="3" id="KW-0479">Metal-binding</keyword>
<dbReference type="PANTHER" id="PTHR30471">
    <property type="entry name" value="DNA REPAIR PROTEIN RADC"/>
    <property type="match status" value="1"/>
</dbReference>
<evidence type="ECO:0000256" key="2">
    <source>
        <dbReference type="ARBA" id="ARBA00022670"/>
    </source>
</evidence>
<dbReference type="Pfam" id="PF20582">
    <property type="entry name" value="UPF0758_N"/>
    <property type="match status" value="1"/>
</dbReference>
<dbReference type="Proteomes" id="UP000095765">
    <property type="component" value="Unassembled WGS sequence"/>
</dbReference>
<sequence>MANLHEGHRQRLKERFLREGLDHFEPHTVLELLLFYAVPQRDTNELAHRLIARFGSLDAVFDAAFDELCAVEGIGRNTATLLKLVPDLTRRYLDSADHEQVLLTSVQAIGDFLRPKFLGRTKEMVFLLCLNNKGGLTYGDFIAEGTIDSAPMYSRTILEAAMRSRAVSVILAHNHPHGLAVPSNADLAATESVCHALAAAKIRLLDHFIFAGQDYISLRDSGFIRVEGGV</sequence>
<keyword evidence="2" id="KW-0645">Protease</keyword>
<dbReference type="PANTHER" id="PTHR30471:SF3">
    <property type="entry name" value="UPF0758 PROTEIN YEES-RELATED"/>
    <property type="match status" value="1"/>
</dbReference>
<dbReference type="InterPro" id="IPR001405">
    <property type="entry name" value="UPF0758"/>
</dbReference>
<evidence type="ECO:0000313" key="9">
    <source>
        <dbReference type="EMBL" id="CUP75075.1"/>
    </source>
</evidence>
<dbReference type="GeneID" id="72462400"/>
<evidence type="ECO:0000256" key="7">
    <source>
        <dbReference type="RuleBase" id="RU003797"/>
    </source>
</evidence>
<organism evidence="9 11">
    <name type="scientific">Anaerotruncus colihominis</name>
    <dbReference type="NCBI Taxonomy" id="169435"/>
    <lineage>
        <taxon>Bacteria</taxon>
        <taxon>Bacillati</taxon>
        <taxon>Bacillota</taxon>
        <taxon>Clostridia</taxon>
        <taxon>Eubacteriales</taxon>
        <taxon>Oscillospiraceae</taxon>
        <taxon>Anaerotruncus</taxon>
    </lineage>
</organism>
<evidence type="ECO:0000259" key="8">
    <source>
        <dbReference type="PROSITE" id="PS50249"/>
    </source>
</evidence>
<gene>
    <name evidence="10" type="ORF">B5F11_06460</name>
    <name evidence="9" type="ORF">ERS852551_01817</name>
</gene>
<dbReference type="Pfam" id="PF04002">
    <property type="entry name" value="RadC"/>
    <property type="match status" value="1"/>
</dbReference>
<evidence type="ECO:0000256" key="1">
    <source>
        <dbReference type="ARBA" id="ARBA00010243"/>
    </source>
</evidence>
<feature type="domain" description="MPN" evidence="8">
    <location>
        <begin position="102"/>
        <end position="224"/>
    </location>
</feature>
<dbReference type="RefSeq" id="WP_006875874.1">
    <property type="nucleotide sequence ID" value="NZ_CAJFJR010000011.1"/>
</dbReference>
<dbReference type="Gene3D" id="1.10.150.20">
    <property type="entry name" value="5' to 3' exonuclease, C-terminal subdomain"/>
    <property type="match status" value="1"/>
</dbReference>
<dbReference type="CDD" id="cd08071">
    <property type="entry name" value="MPN_DUF2466"/>
    <property type="match status" value="1"/>
</dbReference>
<dbReference type="GO" id="GO:0046872">
    <property type="term" value="F:metal ion binding"/>
    <property type="evidence" value="ECO:0007669"/>
    <property type="project" value="UniProtKB-KW"/>
</dbReference>